<dbReference type="SUPFAM" id="SSF53850">
    <property type="entry name" value="Periplasmic binding protein-like II"/>
    <property type="match status" value="1"/>
</dbReference>
<sequence>MTGKLPARRALLGAAATALAALSAPRLARAAFPDRPVRLIVPWLPGGSADTQFRVLAELAGKRLGQPVVIENKPGASGTLGVQAMAKEGRGDGFLIGQMPVTAFRYPAMTSRPSFDPLNDLTYVIHLTGYLFGVVVRADSPWRSWQEFVAHAKAHPGEVTYGTPGVGSTLHITMERIAAQHGIQWVHVPFRGGADNTQALLAGQITANADSTGWAPLVQEGKFRLLVTFGEQRGKRFPDVPTLREVGIDIVADSPYGLVGPRGIDPGVVRVLHDACREALFDPAHVAVLDRFDMPLRYMDSEGYADFARRLYAEESAAVRRLGLRMD</sequence>
<dbReference type="InterPro" id="IPR042100">
    <property type="entry name" value="Bug_dom1"/>
</dbReference>
<comment type="similarity">
    <text evidence="1">Belongs to the UPF0065 (bug) family.</text>
</comment>
<feature type="signal peptide" evidence="2">
    <location>
        <begin position="1"/>
        <end position="20"/>
    </location>
</feature>
<dbReference type="PIRSF" id="PIRSF017082">
    <property type="entry name" value="YflP"/>
    <property type="match status" value="1"/>
</dbReference>
<name>A0A9X1Y7Y2_9PROT</name>
<proteinExistence type="inferred from homology"/>
<dbReference type="PROSITE" id="PS51318">
    <property type="entry name" value="TAT"/>
    <property type="match status" value="1"/>
</dbReference>
<dbReference type="EMBL" id="JALPRX010000038">
    <property type="protein sequence ID" value="MCK8784765.1"/>
    <property type="molecule type" value="Genomic_DNA"/>
</dbReference>
<protein>
    <submittedName>
        <fullName evidence="3">Tripartite tricarboxylate transporter substrate binding protein</fullName>
    </submittedName>
</protein>
<evidence type="ECO:0000313" key="4">
    <source>
        <dbReference type="Proteomes" id="UP001139516"/>
    </source>
</evidence>
<dbReference type="Pfam" id="PF03401">
    <property type="entry name" value="TctC"/>
    <property type="match status" value="1"/>
</dbReference>
<reference evidence="3" key="1">
    <citation type="submission" date="2022-04" db="EMBL/GenBank/DDBJ databases">
        <title>Roseomonas acroporae sp. nov., isolated from coral Acropora digitifera.</title>
        <authorList>
            <person name="Sun H."/>
        </authorList>
    </citation>
    <scope>NUCLEOTIDE SEQUENCE</scope>
    <source>
        <strain evidence="3">NAR14</strain>
    </source>
</reference>
<dbReference type="Gene3D" id="3.40.190.150">
    <property type="entry name" value="Bordetella uptake gene, domain 1"/>
    <property type="match status" value="1"/>
</dbReference>
<keyword evidence="4" id="KW-1185">Reference proteome</keyword>
<accession>A0A9X1Y7Y2</accession>
<dbReference type="Gene3D" id="3.40.190.10">
    <property type="entry name" value="Periplasmic binding protein-like II"/>
    <property type="match status" value="1"/>
</dbReference>
<dbReference type="PANTHER" id="PTHR42928">
    <property type="entry name" value="TRICARBOXYLATE-BINDING PROTEIN"/>
    <property type="match status" value="1"/>
</dbReference>
<organism evidence="3 4">
    <name type="scientific">Roseomonas acroporae</name>
    <dbReference type="NCBI Taxonomy" id="2937791"/>
    <lineage>
        <taxon>Bacteria</taxon>
        <taxon>Pseudomonadati</taxon>
        <taxon>Pseudomonadota</taxon>
        <taxon>Alphaproteobacteria</taxon>
        <taxon>Acetobacterales</taxon>
        <taxon>Roseomonadaceae</taxon>
        <taxon>Roseomonas</taxon>
    </lineage>
</organism>
<dbReference type="InterPro" id="IPR006311">
    <property type="entry name" value="TAT_signal"/>
</dbReference>
<dbReference type="Proteomes" id="UP001139516">
    <property type="component" value="Unassembled WGS sequence"/>
</dbReference>
<feature type="chain" id="PRO_5040820223" evidence="2">
    <location>
        <begin position="21"/>
        <end position="327"/>
    </location>
</feature>
<keyword evidence="2" id="KW-0732">Signal</keyword>
<evidence type="ECO:0000256" key="2">
    <source>
        <dbReference type="SAM" id="SignalP"/>
    </source>
</evidence>
<dbReference type="InterPro" id="IPR005064">
    <property type="entry name" value="BUG"/>
</dbReference>
<gene>
    <name evidence="3" type="ORF">M0638_10260</name>
</gene>
<dbReference type="PANTHER" id="PTHR42928:SF5">
    <property type="entry name" value="BLR1237 PROTEIN"/>
    <property type="match status" value="1"/>
</dbReference>
<evidence type="ECO:0000313" key="3">
    <source>
        <dbReference type="EMBL" id="MCK8784765.1"/>
    </source>
</evidence>
<dbReference type="RefSeq" id="WP_248666886.1">
    <property type="nucleotide sequence ID" value="NZ_JALPRX010000038.1"/>
</dbReference>
<comment type="caution">
    <text evidence="3">The sequence shown here is derived from an EMBL/GenBank/DDBJ whole genome shotgun (WGS) entry which is preliminary data.</text>
</comment>
<dbReference type="CDD" id="cd07012">
    <property type="entry name" value="PBP2_Bug_TTT"/>
    <property type="match status" value="1"/>
</dbReference>
<evidence type="ECO:0000256" key="1">
    <source>
        <dbReference type="ARBA" id="ARBA00006987"/>
    </source>
</evidence>
<dbReference type="AlphaFoldDB" id="A0A9X1Y7Y2"/>